<organism evidence="2 3">
    <name type="scientific">Rehmannia glutinosa</name>
    <name type="common">Chinese foxglove</name>
    <dbReference type="NCBI Taxonomy" id="99300"/>
    <lineage>
        <taxon>Eukaryota</taxon>
        <taxon>Viridiplantae</taxon>
        <taxon>Streptophyta</taxon>
        <taxon>Embryophyta</taxon>
        <taxon>Tracheophyta</taxon>
        <taxon>Spermatophyta</taxon>
        <taxon>Magnoliopsida</taxon>
        <taxon>eudicotyledons</taxon>
        <taxon>Gunneridae</taxon>
        <taxon>Pentapetalae</taxon>
        <taxon>asterids</taxon>
        <taxon>lamiids</taxon>
        <taxon>Lamiales</taxon>
        <taxon>Orobanchaceae</taxon>
        <taxon>Rehmannieae</taxon>
        <taxon>Rehmannia</taxon>
    </lineage>
</organism>
<evidence type="ECO:0008006" key="4">
    <source>
        <dbReference type="Google" id="ProtNLM"/>
    </source>
</evidence>
<name>A0ABR0VTH8_REHGL</name>
<dbReference type="PANTHER" id="PTHR31087:SF14">
    <property type="entry name" value="PROTEIN LURP-ONE-RELATED 17"/>
    <property type="match status" value="1"/>
</dbReference>
<dbReference type="Proteomes" id="UP001318860">
    <property type="component" value="Unassembled WGS sequence"/>
</dbReference>
<accession>A0ABR0VTH8</accession>
<dbReference type="Pfam" id="PF04525">
    <property type="entry name" value="LOR"/>
    <property type="match status" value="1"/>
</dbReference>
<reference evidence="2 3" key="1">
    <citation type="journal article" date="2021" name="Comput. Struct. Biotechnol. J.">
        <title>De novo genome assembly of the potent medicinal plant Rehmannia glutinosa using nanopore technology.</title>
        <authorList>
            <person name="Ma L."/>
            <person name="Dong C."/>
            <person name="Song C."/>
            <person name="Wang X."/>
            <person name="Zheng X."/>
            <person name="Niu Y."/>
            <person name="Chen S."/>
            <person name="Feng W."/>
        </authorList>
    </citation>
    <scope>NUCLEOTIDE SEQUENCE [LARGE SCALE GENOMIC DNA]</scope>
    <source>
        <strain evidence="2">DH-2019</strain>
    </source>
</reference>
<dbReference type="EMBL" id="JABTTQ020000842">
    <property type="protein sequence ID" value="KAK6137384.1"/>
    <property type="molecule type" value="Genomic_DNA"/>
</dbReference>
<evidence type="ECO:0000256" key="1">
    <source>
        <dbReference type="ARBA" id="ARBA00005437"/>
    </source>
</evidence>
<sequence>MLHFLKSTSRTVHHIQDHDEHYYNKKDSNETCISLTVWRKSLIFSCSGFTVIGSDGSLAYRVDNYTGRPDQVVLMDGWGNPIFTICRRKKLWLVDNYWLVYEGEIGKNCKNMNNNIKSSKKPVFCVRKNVSIIRQTKKLDVLAYVYSEMSDKRQTYIVEGSYTHRSCKILDESKRVLGEIKKKEGMSSSVSFGLEVFHLMVKPGFESRFAMAIVLLLDQMFS</sequence>
<protein>
    <recommendedName>
        <fullName evidence="4">Protein LURP-one-related 17</fullName>
    </recommendedName>
</protein>
<keyword evidence="3" id="KW-1185">Reference proteome</keyword>
<evidence type="ECO:0000313" key="2">
    <source>
        <dbReference type="EMBL" id="KAK6137384.1"/>
    </source>
</evidence>
<dbReference type="InterPro" id="IPR038595">
    <property type="entry name" value="LOR_sf"/>
</dbReference>
<gene>
    <name evidence="2" type="ORF">DH2020_028856</name>
</gene>
<dbReference type="SUPFAM" id="SSF54518">
    <property type="entry name" value="Tubby C-terminal domain-like"/>
    <property type="match status" value="1"/>
</dbReference>
<proteinExistence type="inferred from homology"/>
<dbReference type="PANTHER" id="PTHR31087">
    <property type="match status" value="1"/>
</dbReference>
<dbReference type="Gene3D" id="2.40.160.200">
    <property type="entry name" value="LURP1-related"/>
    <property type="match status" value="1"/>
</dbReference>
<evidence type="ECO:0000313" key="3">
    <source>
        <dbReference type="Proteomes" id="UP001318860"/>
    </source>
</evidence>
<dbReference type="InterPro" id="IPR025659">
    <property type="entry name" value="Tubby-like_C"/>
</dbReference>
<dbReference type="InterPro" id="IPR007612">
    <property type="entry name" value="LOR"/>
</dbReference>
<comment type="caution">
    <text evidence="2">The sequence shown here is derived from an EMBL/GenBank/DDBJ whole genome shotgun (WGS) entry which is preliminary data.</text>
</comment>
<comment type="similarity">
    <text evidence="1">Belongs to the LOR family.</text>
</comment>